<name>A0A6J6EAN4_9ZZZZ</name>
<dbReference type="Pfam" id="PF00072">
    <property type="entry name" value="Response_reg"/>
    <property type="match status" value="1"/>
</dbReference>
<dbReference type="PANTHER" id="PTHR45566:SF2">
    <property type="entry name" value="NARL SUBFAMILY"/>
    <property type="match status" value="1"/>
</dbReference>
<dbReference type="InterPro" id="IPR000792">
    <property type="entry name" value="Tscrpt_reg_LuxR_C"/>
</dbReference>
<evidence type="ECO:0000256" key="1">
    <source>
        <dbReference type="ARBA" id="ARBA00022553"/>
    </source>
</evidence>
<dbReference type="GO" id="GO:0000160">
    <property type="term" value="P:phosphorelay signal transduction system"/>
    <property type="evidence" value="ECO:0007669"/>
    <property type="project" value="InterPro"/>
</dbReference>
<dbReference type="Gene3D" id="1.10.10.10">
    <property type="entry name" value="Winged helix-like DNA-binding domain superfamily/Winged helix DNA-binding domain"/>
    <property type="match status" value="1"/>
</dbReference>
<dbReference type="SUPFAM" id="SSF52172">
    <property type="entry name" value="CheY-like"/>
    <property type="match status" value="1"/>
</dbReference>
<dbReference type="SMART" id="SM00421">
    <property type="entry name" value="HTH_LUXR"/>
    <property type="match status" value="1"/>
</dbReference>
<dbReference type="SMART" id="SM00448">
    <property type="entry name" value="REC"/>
    <property type="match status" value="1"/>
</dbReference>
<dbReference type="SUPFAM" id="SSF46894">
    <property type="entry name" value="C-terminal effector domain of the bipartite response regulators"/>
    <property type="match status" value="1"/>
</dbReference>
<dbReference type="PROSITE" id="PS50110">
    <property type="entry name" value="RESPONSE_REGULATORY"/>
    <property type="match status" value="1"/>
</dbReference>
<dbReference type="InterPro" id="IPR001789">
    <property type="entry name" value="Sig_transdc_resp-reg_receiver"/>
</dbReference>
<dbReference type="CDD" id="cd17535">
    <property type="entry name" value="REC_NarL-like"/>
    <property type="match status" value="1"/>
</dbReference>
<gene>
    <name evidence="4" type="ORF">UFOPK1684_00884</name>
</gene>
<dbReference type="Gene3D" id="3.40.50.2300">
    <property type="match status" value="1"/>
</dbReference>
<sequence length="209" mass="22168">MSELRVVVADDHQLTLSGVADSLSMNGVTIVGRARNPRDAVALVLETKPDALVSDLDFGPGPTGIDIAAHLRKKLPKLGIVVLSAYGDPRLHHASLTEAPKGLVYLIKQQVSETADILAAVALSIDRAARAEKGHLPRVNLTRSQIAVLRLVAQGASNQAISLQLSVTEDSVSKTINRMIKRLGLDTGAAINSRAALIQSYFDAIGANR</sequence>
<dbReference type="InterPro" id="IPR011006">
    <property type="entry name" value="CheY-like_superfamily"/>
</dbReference>
<dbReference type="Pfam" id="PF00196">
    <property type="entry name" value="GerE"/>
    <property type="match status" value="1"/>
</dbReference>
<protein>
    <submittedName>
        <fullName evidence="4">Unannotated protein</fullName>
    </submittedName>
</protein>
<dbReference type="InterPro" id="IPR058245">
    <property type="entry name" value="NreC/VraR/RcsB-like_REC"/>
</dbReference>
<evidence type="ECO:0000256" key="2">
    <source>
        <dbReference type="ARBA" id="ARBA00023125"/>
    </source>
</evidence>
<dbReference type="InterPro" id="IPR051015">
    <property type="entry name" value="EvgA-like"/>
</dbReference>
<evidence type="ECO:0000259" key="3">
    <source>
        <dbReference type="PROSITE" id="PS50110"/>
    </source>
</evidence>
<accession>A0A6J6EAN4</accession>
<keyword evidence="1" id="KW-0597">Phosphoprotein</keyword>
<dbReference type="GO" id="GO:0003677">
    <property type="term" value="F:DNA binding"/>
    <property type="evidence" value="ECO:0007669"/>
    <property type="project" value="UniProtKB-KW"/>
</dbReference>
<feature type="domain" description="Response regulatory" evidence="3">
    <location>
        <begin position="5"/>
        <end position="124"/>
    </location>
</feature>
<dbReference type="AlphaFoldDB" id="A0A6J6EAN4"/>
<organism evidence="4">
    <name type="scientific">freshwater metagenome</name>
    <dbReference type="NCBI Taxonomy" id="449393"/>
    <lineage>
        <taxon>unclassified sequences</taxon>
        <taxon>metagenomes</taxon>
        <taxon>ecological metagenomes</taxon>
    </lineage>
</organism>
<dbReference type="PANTHER" id="PTHR45566">
    <property type="entry name" value="HTH-TYPE TRANSCRIPTIONAL REGULATOR YHJB-RELATED"/>
    <property type="match status" value="1"/>
</dbReference>
<dbReference type="InterPro" id="IPR016032">
    <property type="entry name" value="Sig_transdc_resp-reg_C-effctor"/>
</dbReference>
<dbReference type="InterPro" id="IPR036388">
    <property type="entry name" value="WH-like_DNA-bd_sf"/>
</dbReference>
<dbReference type="GO" id="GO:0006355">
    <property type="term" value="P:regulation of DNA-templated transcription"/>
    <property type="evidence" value="ECO:0007669"/>
    <property type="project" value="InterPro"/>
</dbReference>
<keyword evidence="2" id="KW-0238">DNA-binding</keyword>
<evidence type="ECO:0000313" key="4">
    <source>
        <dbReference type="EMBL" id="CAB4573361.1"/>
    </source>
</evidence>
<reference evidence="4" key="1">
    <citation type="submission" date="2020-05" db="EMBL/GenBank/DDBJ databases">
        <authorList>
            <person name="Chiriac C."/>
            <person name="Salcher M."/>
            <person name="Ghai R."/>
            <person name="Kavagutti S V."/>
        </authorList>
    </citation>
    <scope>NUCLEOTIDE SEQUENCE</scope>
</reference>
<dbReference type="EMBL" id="CAEZTM010000037">
    <property type="protein sequence ID" value="CAB4573361.1"/>
    <property type="molecule type" value="Genomic_DNA"/>
</dbReference>
<proteinExistence type="predicted"/>